<evidence type="ECO:0000256" key="1">
    <source>
        <dbReference type="ARBA" id="ARBA00022428"/>
    </source>
</evidence>
<dbReference type="RefSeq" id="WP_089806527.1">
    <property type="nucleotide sequence ID" value="NZ_FOYT01000001.1"/>
</dbReference>
<feature type="compositionally biased region" description="Acidic residues" evidence="6">
    <location>
        <begin position="537"/>
        <end position="561"/>
    </location>
</feature>
<comment type="function">
    <text evidence="5">Converts 2-succinylbenzoate (OSB) to 2-succinylbenzoyl-CoA (OSB-CoA).</text>
</comment>
<accession>A0A1I6GX62</accession>
<comment type="similarity">
    <text evidence="5">Belongs to the ATP-dependent AMP-binding enzyme family. MenE subfamily.</text>
</comment>
<dbReference type="PANTHER" id="PTHR43767:SF1">
    <property type="entry name" value="NONRIBOSOMAL PEPTIDE SYNTHASE PES1 (EUROFUNG)-RELATED"/>
    <property type="match status" value="1"/>
</dbReference>
<keyword evidence="4 5" id="KW-0067">ATP-binding</keyword>
<dbReference type="EC" id="6.2.1.26" evidence="5"/>
<feature type="compositionally biased region" description="Acidic residues" evidence="6">
    <location>
        <begin position="498"/>
        <end position="529"/>
    </location>
</feature>
<organism evidence="9 10">
    <name type="scientific">Halogeometricum rufum</name>
    <dbReference type="NCBI Taxonomy" id="553469"/>
    <lineage>
        <taxon>Archaea</taxon>
        <taxon>Methanobacteriati</taxon>
        <taxon>Methanobacteriota</taxon>
        <taxon>Stenosarchaea group</taxon>
        <taxon>Halobacteria</taxon>
        <taxon>Halobacteriales</taxon>
        <taxon>Haloferacaceae</taxon>
        <taxon>Halogeometricum</taxon>
    </lineage>
</organism>
<gene>
    <name evidence="5" type="primary">menE</name>
    <name evidence="9" type="ORF">SAMN04487947_1774</name>
</gene>
<keyword evidence="10" id="KW-1185">Reference proteome</keyword>
<dbReference type="UniPathway" id="UPA00079"/>
<comment type="pathway">
    <text evidence="5">Quinol/quinone metabolism; 1,4-dihydroxy-2-naphthoate biosynthesis; 1,4-dihydroxy-2-naphthoate from chorismate: step 5/7.</text>
</comment>
<dbReference type="PANTHER" id="PTHR43767">
    <property type="entry name" value="LONG-CHAIN-FATTY-ACID--COA LIGASE"/>
    <property type="match status" value="1"/>
</dbReference>
<evidence type="ECO:0000259" key="7">
    <source>
        <dbReference type="Pfam" id="PF00501"/>
    </source>
</evidence>
<dbReference type="UniPathway" id="UPA01057">
    <property type="reaction ID" value="UER00166"/>
</dbReference>
<comment type="catalytic activity">
    <reaction evidence="5">
        <text>2-succinylbenzoate + ATP + CoA = 2-succinylbenzoyl-CoA + AMP + diphosphate</text>
        <dbReference type="Rhea" id="RHEA:17009"/>
        <dbReference type="ChEBI" id="CHEBI:18325"/>
        <dbReference type="ChEBI" id="CHEBI:30616"/>
        <dbReference type="ChEBI" id="CHEBI:33019"/>
        <dbReference type="ChEBI" id="CHEBI:57287"/>
        <dbReference type="ChEBI" id="CHEBI:57364"/>
        <dbReference type="ChEBI" id="CHEBI:456215"/>
        <dbReference type="EC" id="6.2.1.26"/>
    </reaction>
</comment>
<evidence type="ECO:0000313" key="9">
    <source>
        <dbReference type="EMBL" id="SFR46770.1"/>
    </source>
</evidence>
<sequence>MRDWLSHRVRTSPDATALVHAGTGESWTFTELDGMVEETAGRLVALGVAPGDHLGVVLEPRVEYVTLIHAAMRLGATLVPLGDGLTPRELGRQVETADVTVLVCGAETEARAVEATDDVPVLSVDATVTANATAVVSIYEFLPEPVTPATWSREDVQLLLFTSGTTGDPKAVQLTMGNVLANAVASVFRLGFDPGDRWLVTLSLHHMGGIGPVLRMPLYGTTVVLREEFEAGPAADDIDRYDVTGVSLVPTMLRRMLDSRGTLASSLRTVLLGGAPAPRELVERCRDYSIPVYPTYGMTETASQVATAPPDEAFGHVGTVGRPLFWTDVTVVDEDGERLPPGETGEFVVDGPTVSPGYYGDPEATAEAFGEFGLHTGDVGYVDRSGRLYVLNRVDDRIITGGENVDPGEVADVLRSHPGVRDVAVVGVPDAEWGERVSALVVPETDELDRTDLEAYARERLAGFKIPRAVAFADELPRTVSGTVERDAVRERLAAHDETDDGGESDGSDGIDSDDGESTEPTDDGDAADGADRADAGESDGAGDDDGADSDDAAAGDADDADDRRSPETEN</sequence>
<dbReference type="InterPro" id="IPR010192">
    <property type="entry name" value="MenE"/>
</dbReference>
<dbReference type="Gene3D" id="3.40.50.12780">
    <property type="entry name" value="N-terminal domain of ligase-like"/>
    <property type="match status" value="1"/>
</dbReference>
<feature type="compositionally biased region" description="Basic and acidic residues" evidence="6">
    <location>
        <begin position="562"/>
        <end position="571"/>
    </location>
</feature>
<comment type="pathway">
    <text evidence="5">Quinol/quinone metabolism; menaquinone biosynthesis.</text>
</comment>
<dbReference type="GO" id="GO:0005524">
    <property type="term" value="F:ATP binding"/>
    <property type="evidence" value="ECO:0007669"/>
    <property type="project" value="UniProtKB-KW"/>
</dbReference>
<feature type="region of interest" description="Disordered" evidence="6">
    <location>
        <begin position="493"/>
        <end position="571"/>
    </location>
</feature>
<dbReference type="InterPro" id="IPR025110">
    <property type="entry name" value="AMP-bd_C"/>
</dbReference>
<dbReference type="SUPFAM" id="SSF56801">
    <property type="entry name" value="Acetyl-CoA synthetase-like"/>
    <property type="match status" value="1"/>
</dbReference>
<evidence type="ECO:0000256" key="5">
    <source>
        <dbReference type="HAMAP-Rule" id="MF_00731"/>
    </source>
</evidence>
<dbReference type="InterPro" id="IPR042099">
    <property type="entry name" value="ANL_N_sf"/>
</dbReference>
<dbReference type="GO" id="GO:0009234">
    <property type="term" value="P:menaquinone biosynthetic process"/>
    <property type="evidence" value="ECO:0007669"/>
    <property type="project" value="UniProtKB-UniRule"/>
</dbReference>
<reference evidence="10" key="1">
    <citation type="submission" date="2016-10" db="EMBL/GenBank/DDBJ databases">
        <authorList>
            <person name="Varghese N."/>
            <person name="Submissions S."/>
        </authorList>
    </citation>
    <scope>NUCLEOTIDE SEQUENCE [LARGE SCALE GENOMIC DNA]</scope>
    <source>
        <strain evidence="10">CGMCC 1.7736</strain>
    </source>
</reference>
<evidence type="ECO:0000256" key="4">
    <source>
        <dbReference type="ARBA" id="ARBA00022840"/>
    </source>
</evidence>
<dbReference type="InterPro" id="IPR000873">
    <property type="entry name" value="AMP-dep_synth/lig_dom"/>
</dbReference>
<dbReference type="InterPro" id="IPR020845">
    <property type="entry name" value="AMP-binding_CS"/>
</dbReference>
<dbReference type="EMBL" id="FOYT01000001">
    <property type="protein sequence ID" value="SFR46770.1"/>
    <property type="molecule type" value="Genomic_DNA"/>
</dbReference>
<keyword evidence="1 5" id="KW-0474">Menaquinone biosynthesis</keyword>
<feature type="domain" description="AMP-dependent synthetase/ligase" evidence="7">
    <location>
        <begin position="6"/>
        <end position="359"/>
    </location>
</feature>
<evidence type="ECO:0000259" key="8">
    <source>
        <dbReference type="Pfam" id="PF13193"/>
    </source>
</evidence>
<dbReference type="InterPro" id="IPR050237">
    <property type="entry name" value="ATP-dep_AMP-bd_enzyme"/>
</dbReference>
<dbReference type="InterPro" id="IPR045851">
    <property type="entry name" value="AMP-bd_C_sf"/>
</dbReference>
<dbReference type="Pfam" id="PF00501">
    <property type="entry name" value="AMP-binding"/>
    <property type="match status" value="1"/>
</dbReference>
<dbReference type="OrthoDB" id="35688at2157"/>
<keyword evidence="2 5" id="KW-0436">Ligase</keyword>
<dbReference type="HAMAP" id="MF_00731">
    <property type="entry name" value="MenE"/>
    <property type="match status" value="1"/>
</dbReference>
<evidence type="ECO:0000256" key="6">
    <source>
        <dbReference type="SAM" id="MobiDB-lite"/>
    </source>
</evidence>
<dbReference type="Proteomes" id="UP000198531">
    <property type="component" value="Unassembled WGS sequence"/>
</dbReference>
<dbReference type="PROSITE" id="PS00455">
    <property type="entry name" value="AMP_BINDING"/>
    <property type="match status" value="1"/>
</dbReference>
<dbReference type="NCBIfam" id="TIGR01923">
    <property type="entry name" value="menE"/>
    <property type="match status" value="1"/>
</dbReference>
<proteinExistence type="inferred from homology"/>
<evidence type="ECO:0000256" key="2">
    <source>
        <dbReference type="ARBA" id="ARBA00022598"/>
    </source>
</evidence>
<name>A0A1I6GX62_9EURY</name>
<evidence type="ECO:0000313" key="10">
    <source>
        <dbReference type="Proteomes" id="UP000198531"/>
    </source>
</evidence>
<dbReference type="GO" id="GO:0008756">
    <property type="term" value="F:o-succinylbenzoate-CoA ligase activity"/>
    <property type="evidence" value="ECO:0007669"/>
    <property type="project" value="UniProtKB-UniRule"/>
</dbReference>
<dbReference type="Pfam" id="PF13193">
    <property type="entry name" value="AMP-binding_C"/>
    <property type="match status" value="1"/>
</dbReference>
<keyword evidence="3 5" id="KW-0547">Nucleotide-binding</keyword>
<dbReference type="Gene3D" id="3.30.300.30">
    <property type="match status" value="1"/>
</dbReference>
<dbReference type="STRING" id="553469.SAMN04487947_1774"/>
<evidence type="ECO:0000256" key="3">
    <source>
        <dbReference type="ARBA" id="ARBA00022741"/>
    </source>
</evidence>
<feature type="domain" description="AMP-binding enzyme C-terminal" evidence="8">
    <location>
        <begin position="409"/>
        <end position="482"/>
    </location>
</feature>
<protein>
    <recommendedName>
        <fullName evidence="5">2-succinylbenzoate--CoA ligase</fullName>
        <ecNumber evidence="5">6.2.1.26</ecNumber>
    </recommendedName>
    <alternativeName>
        <fullName evidence="5">o-succinylbenzoyl-CoA synthetase</fullName>
        <shortName evidence="5">OSB-CoA synthetase</shortName>
    </alternativeName>
</protein>
<dbReference type="AlphaFoldDB" id="A0A1I6GX62"/>